<keyword evidence="9" id="KW-0472">Membrane</keyword>
<accession>A0A1K0ID79</accession>
<evidence type="ECO:0000256" key="5">
    <source>
        <dbReference type="ARBA" id="ARBA00022692"/>
    </source>
</evidence>
<feature type="domain" description="Porin" evidence="12">
    <location>
        <begin position="8"/>
        <end position="356"/>
    </location>
</feature>
<evidence type="ECO:0000256" key="1">
    <source>
        <dbReference type="ARBA" id="ARBA00004571"/>
    </source>
</evidence>
<feature type="chain" id="PRO_5012611241" evidence="11">
    <location>
        <begin position="21"/>
        <end position="390"/>
    </location>
</feature>
<dbReference type="GO" id="GO:0046930">
    <property type="term" value="C:pore complex"/>
    <property type="evidence" value="ECO:0007669"/>
    <property type="project" value="UniProtKB-KW"/>
</dbReference>
<dbReference type="RefSeq" id="WP_340522638.1">
    <property type="nucleotide sequence ID" value="NZ_FMSH01000118.1"/>
</dbReference>
<keyword evidence="4" id="KW-1134">Transmembrane beta strand</keyword>
<gene>
    <name evidence="13" type="ORF">CNECB9_2040015</name>
</gene>
<evidence type="ECO:0000256" key="3">
    <source>
        <dbReference type="ARBA" id="ARBA00022448"/>
    </source>
</evidence>
<dbReference type="SUPFAM" id="SSF56935">
    <property type="entry name" value="Porins"/>
    <property type="match status" value="1"/>
</dbReference>
<keyword evidence="8" id="KW-0626">Porin</keyword>
<evidence type="ECO:0000256" key="11">
    <source>
        <dbReference type="SAM" id="SignalP"/>
    </source>
</evidence>
<dbReference type="PRINTS" id="PR00184">
    <property type="entry name" value="NEISSPPORIN"/>
</dbReference>
<keyword evidence="10" id="KW-0998">Cell outer membrane</keyword>
<protein>
    <submittedName>
        <fullName evidence="13">Outer membrane protein (Porin)</fullName>
    </submittedName>
</protein>
<keyword evidence="3" id="KW-0813">Transport</keyword>
<evidence type="ECO:0000256" key="7">
    <source>
        <dbReference type="ARBA" id="ARBA00023065"/>
    </source>
</evidence>
<keyword evidence="5" id="KW-0812">Transmembrane</keyword>
<reference evidence="13" key="1">
    <citation type="submission" date="2016-09" db="EMBL/GenBank/DDBJ databases">
        <authorList>
            <person name="Capua I."/>
            <person name="De Benedictis P."/>
            <person name="Joannis T."/>
            <person name="Lombin L.H."/>
            <person name="Cattoli G."/>
        </authorList>
    </citation>
    <scope>NUCLEOTIDE SEQUENCE</scope>
    <source>
        <strain evidence="13">B9</strain>
    </source>
</reference>
<organism evidence="13">
    <name type="scientific">Cupriavidus necator</name>
    <name type="common">Alcaligenes eutrophus</name>
    <name type="synonym">Ralstonia eutropha</name>
    <dbReference type="NCBI Taxonomy" id="106590"/>
    <lineage>
        <taxon>Bacteria</taxon>
        <taxon>Pseudomonadati</taxon>
        <taxon>Pseudomonadota</taxon>
        <taxon>Betaproteobacteria</taxon>
        <taxon>Burkholderiales</taxon>
        <taxon>Burkholderiaceae</taxon>
        <taxon>Cupriavidus</taxon>
    </lineage>
</organism>
<name>A0A1K0ID79_CUPNE</name>
<dbReference type="GO" id="GO:0006811">
    <property type="term" value="P:monoatomic ion transport"/>
    <property type="evidence" value="ECO:0007669"/>
    <property type="project" value="UniProtKB-KW"/>
</dbReference>
<dbReference type="CDD" id="cd00342">
    <property type="entry name" value="gram_neg_porins"/>
    <property type="match status" value="1"/>
</dbReference>
<comment type="subcellular location">
    <subcellularLocation>
        <location evidence="1">Cell outer membrane</location>
        <topology evidence="1">Multi-pass membrane protein</topology>
    </subcellularLocation>
</comment>
<dbReference type="PANTHER" id="PTHR34501:SF9">
    <property type="entry name" value="MAJOR OUTER MEMBRANE PROTEIN P.IA"/>
    <property type="match status" value="1"/>
</dbReference>
<proteinExistence type="predicted"/>
<dbReference type="InterPro" id="IPR033900">
    <property type="entry name" value="Gram_neg_porin_domain"/>
</dbReference>
<comment type="subunit">
    <text evidence="2">Homotrimer.</text>
</comment>
<dbReference type="GO" id="GO:0015288">
    <property type="term" value="F:porin activity"/>
    <property type="evidence" value="ECO:0007669"/>
    <property type="project" value="UniProtKB-KW"/>
</dbReference>
<evidence type="ECO:0000313" key="13">
    <source>
        <dbReference type="EMBL" id="SCU74829.1"/>
    </source>
</evidence>
<dbReference type="AlphaFoldDB" id="A0A1K0ID79"/>
<dbReference type="Gene3D" id="2.40.160.10">
    <property type="entry name" value="Porin"/>
    <property type="match status" value="1"/>
</dbReference>
<dbReference type="InterPro" id="IPR023614">
    <property type="entry name" value="Porin_dom_sf"/>
</dbReference>
<dbReference type="EMBL" id="FMSH01000118">
    <property type="protein sequence ID" value="SCU74829.1"/>
    <property type="molecule type" value="Genomic_DNA"/>
</dbReference>
<evidence type="ECO:0000256" key="10">
    <source>
        <dbReference type="ARBA" id="ARBA00023237"/>
    </source>
</evidence>
<sequence>MKKVSVLLAACGAASGAANAQSGVTLYGVVDTAVEFVSHVASSPPTINTATGQVTQRPGGNRFGLVSTGGLSGPRWGLRGSESLGNELNAVFTLESGFSQDDGKSSQGGRLFGRQAFVGLQHRDYGTLTFGRQYSSMFDVLANFTPLTYAPLYEPLTYLLGAAFRQDNAIKYSAKFGPLSAQAHFSFGAGAGALGVTPLAGGGVGETPGHFRDNTAYGAALTYASGPFGVTATYDQWNPAVTVGDPARARKAAAAVSYTIGPAKLVAGYRWGQTESSPGNTLLRDDFYWLGANYKVTPALQLQVGYYYDNLKVLRVDDTSAATNPANPWQVSFNADYSFSKRTDVYLSIAYARNSGLNFDSSPTGVSSGYHLAQGSISQFGTAVGIRHRF</sequence>
<dbReference type="InterPro" id="IPR002299">
    <property type="entry name" value="Porin_Neis"/>
</dbReference>
<dbReference type="Pfam" id="PF13609">
    <property type="entry name" value="Porin_4"/>
    <property type="match status" value="1"/>
</dbReference>
<evidence type="ECO:0000256" key="2">
    <source>
        <dbReference type="ARBA" id="ARBA00011233"/>
    </source>
</evidence>
<keyword evidence="6 11" id="KW-0732">Signal</keyword>
<dbReference type="PANTHER" id="PTHR34501">
    <property type="entry name" value="PROTEIN YDDL-RELATED"/>
    <property type="match status" value="1"/>
</dbReference>
<evidence type="ECO:0000259" key="12">
    <source>
        <dbReference type="Pfam" id="PF13609"/>
    </source>
</evidence>
<evidence type="ECO:0000256" key="8">
    <source>
        <dbReference type="ARBA" id="ARBA00023114"/>
    </source>
</evidence>
<evidence type="ECO:0000256" key="6">
    <source>
        <dbReference type="ARBA" id="ARBA00022729"/>
    </source>
</evidence>
<feature type="signal peptide" evidence="11">
    <location>
        <begin position="1"/>
        <end position="20"/>
    </location>
</feature>
<dbReference type="GO" id="GO:0009279">
    <property type="term" value="C:cell outer membrane"/>
    <property type="evidence" value="ECO:0007669"/>
    <property type="project" value="UniProtKB-SubCell"/>
</dbReference>
<keyword evidence="7" id="KW-0406">Ion transport</keyword>
<evidence type="ECO:0000256" key="4">
    <source>
        <dbReference type="ARBA" id="ARBA00022452"/>
    </source>
</evidence>
<dbReference type="InterPro" id="IPR050298">
    <property type="entry name" value="Gram-neg_bact_OMP"/>
</dbReference>
<evidence type="ECO:0000256" key="9">
    <source>
        <dbReference type="ARBA" id="ARBA00023136"/>
    </source>
</evidence>